<feature type="transmembrane region" description="Helical" evidence="7">
    <location>
        <begin position="228"/>
        <end position="251"/>
    </location>
</feature>
<keyword evidence="11" id="KW-1185">Reference proteome</keyword>
<evidence type="ECO:0000259" key="9">
    <source>
        <dbReference type="Pfam" id="PF12704"/>
    </source>
</evidence>
<feature type="transmembrane region" description="Helical" evidence="7">
    <location>
        <begin position="327"/>
        <end position="351"/>
    </location>
</feature>
<evidence type="ECO:0000259" key="8">
    <source>
        <dbReference type="Pfam" id="PF02687"/>
    </source>
</evidence>
<organism evidence="10 11">
    <name type="scientific">Fimbriimonas ginsengisoli Gsoil 348</name>
    <dbReference type="NCBI Taxonomy" id="661478"/>
    <lineage>
        <taxon>Bacteria</taxon>
        <taxon>Bacillati</taxon>
        <taxon>Armatimonadota</taxon>
        <taxon>Fimbriimonadia</taxon>
        <taxon>Fimbriimonadales</taxon>
        <taxon>Fimbriimonadaceae</taxon>
        <taxon>Fimbriimonas</taxon>
    </lineage>
</organism>
<dbReference type="Pfam" id="PF12704">
    <property type="entry name" value="MacB_PCD"/>
    <property type="match status" value="2"/>
</dbReference>
<dbReference type="HOGENOM" id="CLU_012341_1_0_0"/>
<feature type="domain" description="MacB-like periplasmic core" evidence="9">
    <location>
        <begin position="2"/>
        <end position="180"/>
    </location>
</feature>
<keyword evidence="4 7" id="KW-1133">Transmembrane helix</keyword>
<comment type="similarity">
    <text evidence="6">Belongs to the ABC-4 integral membrane protein family.</text>
</comment>
<sequence>MIVAVALGVALFVSSFTSISGIRASIVRNAKEAAGNAQWRVSRGGGRGVPEDLLGRIRSTPNVVAAPFLNSSVTLLRPRAGKLVVVGVDMGSDSMLRLYGSKRALDPAALARMVLTPGSILITRQFADRYRLKARDKVRVGAPEGASELSIAGFFDDPGAASAVEGQIAFMELHQAQAMVKATGLLDYIDVAGVSQSELKKAAPGFVVEPVTALSPAAQDALAQMESLYGLSLVAMLIGCFVIFGSVQVTVLERIKEIATFRAIGASRGQVVGALLVEWLLVGLIGSGLGIFTGAWLATSMLRIAMSTVNAMVPVVKGATAEMTPSAAAGGFVVGVVTVLFAAMLPAISSVRESPLLSLKPHMYRLKNRQALGFWLGVPLLAAGLGLCALVGVSLVTSLAGIVLAFLGLAFAMPFAVTFAAGRLKRVAGARLGFPGFLATDNVHKAPQRTGLNVIALGGALGIMVATSSLVQGLGTSTRRWIHNTLPFDLAVTASDLGTSVYSSETIPDSLVPRIRNLNGVTHVYRVRKSFARHDTGDVMVIGIETRQYLEAHRRKGTSDWARPIAENQEALLDGSGAFASENFLALNHLRIGESFKLTTPSGERSFRILGSVEDYSWPRGTIVTDLETVRRLWKDPNLSYIDVQVDRPERMAEVRANIGELTRDQYALFIFDRNQIVKVADDVLQQTTAVANVQVWLAALIGFLGIGNSLAMSVLQRKREIGLLRAVGMSRRQLQQTVIAEALLVSIASGVMGMAGGLVGGWIPLRYFTFSVTGYLFPLVIPWAHMGIVFACAIVIGLIASILPMRQASAIPVLSAIAYE</sequence>
<dbReference type="InterPro" id="IPR003838">
    <property type="entry name" value="ABC3_permease_C"/>
</dbReference>
<feature type="domain" description="MacB-like periplasmic core" evidence="9">
    <location>
        <begin position="450"/>
        <end position="661"/>
    </location>
</feature>
<evidence type="ECO:0000256" key="6">
    <source>
        <dbReference type="ARBA" id="ARBA00038076"/>
    </source>
</evidence>
<dbReference type="InterPro" id="IPR050250">
    <property type="entry name" value="Macrolide_Exporter_MacB"/>
</dbReference>
<feature type="transmembrane region" description="Helical" evidence="7">
    <location>
        <begin position="739"/>
        <end position="764"/>
    </location>
</feature>
<dbReference type="eggNOG" id="COG3127">
    <property type="taxonomic scope" value="Bacteria"/>
</dbReference>
<feature type="transmembrane region" description="Helical" evidence="7">
    <location>
        <begin position="696"/>
        <end position="716"/>
    </location>
</feature>
<feature type="transmembrane region" description="Helical" evidence="7">
    <location>
        <begin position="399"/>
        <end position="421"/>
    </location>
</feature>
<dbReference type="Pfam" id="PF02687">
    <property type="entry name" value="FtsX"/>
    <property type="match status" value="2"/>
</dbReference>
<dbReference type="PANTHER" id="PTHR30572:SF4">
    <property type="entry name" value="ABC TRANSPORTER PERMEASE YTRF"/>
    <property type="match status" value="1"/>
</dbReference>
<protein>
    <recommendedName>
        <fullName evidence="12">ABC transporter permease</fullName>
    </recommendedName>
</protein>
<feature type="transmembrane region" description="Helical" evidence="7">
    <location>
        <begin position="454"/>
        <end position="475"/>
    </location>
</feature>
<keyword evidence="2" id="KW-1003">Cell membrane</keyword>
<dbReference type="Proteomes" id="UP000027982">
    <property type="component" value="Chromosome"/>
</dbReference>
<name>A0A068NX80_FIMGI</name>
<evidence type="ECO:0000256" key="4">
    <source>
        <dbReference type="ARBA" id="ARBA00022989"/>
    </source>
</evidence>
<proteinExistence type="inferred from homology"/>
<evidence type="ECO:0000256" key="3">
    <source>
        <dbReference type="ARBA" id="ARBA00022692"/>
    </source>
</evidence>
<gene>
    <name evidence="10" type="ORF">OP10G_2866</name>
</gene>
<dbReference type="EMBL" id="CP007139">
    <property type="protein sequence ID" value="AIE86234.1"/>
    <property type="molecule type" value="Genomic_DNA"/>
</dbReference>
<comment type="subcellular location">
    <subcellularLocation>
        <location evidence="1">Cell membrane</location>
        <topology evidence="1">Multi-pass membrane protein</topology>
    </subcellularLocation>
</comment>
<dbReference type="GO" id="GO:0005886">
    <property type="term" value="C:plasma membrane"/>
    <property type="evidence" value="ECO:0007669"/>
    <property type="project" value="UniProtKB-SubCell"/>
</dbReference>
<evidence type="ECO:0008006" key="12">
    <source>
        <dbReference type="Google" id="ProtNLM"/>
    </source>
</evidence>
<evidence type="ECO:0000256" key="5">
    <source>
        <dbReference type="ARBA" id="ARBA00023136"/>
    </source>
</evidence>
<feature type="domain" description="ABC3 transporter permease C-terminal" evidence="8">
    <location>
        <begin position="696"/>
        <end position="813"/>
    </location>
</feature>
<feature type="transmembrane region" description="Helical" evidence="7">
    <location>
        <begin position="784"/>
        <end position="804"/>
    </location>
</feature>
<dbReference type="PANTHER" id="PTHR30572">
    <property type="entry name" value="MEMBRANE COMPONENT OF TRANSPORTER-RELATED"/>
    <property type="match status" value="1"/>
</dbReference>
<evidence type="ECO:0000313" key="10">
    <source>
        <dbReference type="EMBL" id="AIE86234.1"/>
    </source>
</evidence>
<accession>A0A068NX80</accession>
<evidence type="ECO:0000256" key="2">
    <source>
        <dbReference type="ARBA" id="ARBA00022475"/>
    </source>
</evidence>
<feature type="transmembrane region" description="Helical" evidence="7">
    <location>
        <begin position="372"/>
        <end position="393"/>
    </location>
</feature>
<evidence type="ECO:0000256" key="7">
    <source>
        <dbReference type="SAM" id="Phobius"/>
    </source>
</evidence>
<evidence type="ECO:0000256" key="1">
    <source>
        <dbReference type="ARBA" id="ARBA00004651"/>
    </source>
</evidence>
<keyword evidence="5 7" id="KW-0472">Membrane</keyword>
<reference evidence="10 11" key="1">
    <citation type="journal article" date="2014" name="PLoS ONE">
        <title>The first complete genome sequence of the class fimbriimonadia in the phylum armatimonadetes.</title>
        <authorList>
            <person name="Hu Z.Y."/>
            <person name="Wang Y.Z."/>
            <person name="Im W.T."/>
            <person name="Wang S.Y."/>
            <person name="Zhao G.P."/>
            <person name="Zheng H.J."/>
            <person name="Quan Z.X."/>
        </authorList>
    </citation>
    <scope>NUCLEOTIDE SEQUENCE [LARGE SCALE GENOMIC DNA]</scope>
    <source>
        <strain evidence="10">Gsoil 348</strain>
    </source>
</reference>
<dbReference type="KEGG" id="fgi:OP10G_2866"/>
<feature type="domain" description="ABC3 transporter permease C-terminal" evidence="8">
    <location>
        <begin position="231"/>
        <end position="355"/>
    </location>
</feature>
<dbReference type="GO" id="GO:0022857">
    <property type="term" value="F:transmembrane transporter activity"/>
    <property type="evidence" value="ECO:0007669"/>
    <property type="project" value="TreeGrafter"/>
</dbReference>
<dbReference type="AlphaFoldDB" id="A0A068NX80"/>
<feature type="transmembrane region" description="Helical" evidence="7">
    <location>
        <begin position="272"/>
        <end position="298"/>
    </location>
</feature>
<dbReference type="InterPro" id="IPR025857">
    <property type="entry name" value="MacB_PCD"/>
</dbReference>
<dbReference type="STRING" id="661478.OP10G_2866"/>
<keyword evidence="3 7" id="KW-0812">Transmembrane</keyword>
<evidence type="ECO:0000313" key="11">
    <source>
        <dbReference type="Proteomes" id="UP000027982"/>
    </source>
</evidence>